<dbReference type="HOGENOM" id="CLU_2975509_0_0_10"/>
<comment type="caution">
    <text evidence="2">The sequence shown here is derived from an EMBL/GenBank/DDBJ whole genome shotgun (WGS) entry which is preliminary data.</text>
</comment>
<keyword evidence="1" id="KW-0812">Transmembrane</keyword>
<evidence type="ECO:0000313" key="3">
    <source>
        <dbReference type="Proteomes" id="UP000004394"/>
    </source>
</evidence>
<keyword evidence="3" id="KW-1185">Reference proteome</keyword>
<dbReference type="EMBL" id="AEEI01000025">
    <property type="protein sequence ID" value="EFM02331.1"/>
    <property type="molecule type" value="Genomic_DNA"/>
</dbReference>
<feature type="transmembrane region" description="Helical" evidence="1">
    <location>
        <begin position="7"/>
        <end position="27"/>
    </location>
</feature>
<sequence length="58" mass="7054">MGQRYKKIVWILPTVAPFMIQTGFLFFQPPHESHKKIFWKDFLPYLMPFLIFFLSLAF</sequence>
<gene>
    <name evidence="2" type="ORF">HMPREF0658_0704</name>
</gene>
<organism evidence="2 3">
    <name type="scientific">Hoylesella marshii DSM 16973 = JCM 13450</name>
    <dbReference type="NCBI Taxonomy" id="862515"/>
    <lineage>
        <taxon>Bacteria</taxon>
        <taxon>Pseudomonadati</taxon>
        <taxon>Bacteroidota</taxon>
        <taxon>Bacteroidia</taxon>
        <taxon>Bacteroidales</taxon>
        <taxon>Prevotellaceae</taxon>
        <taxon>Hoylesella</taxon>
    </lineage>
</organism>
<dbReference type="BioCyc" id="PMAR862515-HMP:GMOO-717-MONOMER"/>
<name>E0NRA3_9BACT</name>
<keyword evidence="1" id="KW-1133">Transmembrane helix</keyword>
<reference evidence="2" key="1">
    <citation type="submission" date="2010-07" db="EMBL/GenBank/DDBJ databases">
        <authorList>
            <person name="Muzny D."/>
            <person name="Qin X."/>
            <person name="Deng J."/>
            <person name="Jiang H."/>
            <person name="Liu Y."/>
            <person name="Qu J."/>
            <person name="Song X.-Z."/>
            <person name="Zhang L."/>
            <person name="Thornton R."/>
            <person name="Coyle M."/>
            <person name="Francisco L."/>
            <person name="Jackson L."/>
            <person name="Javaid M."/>
            <person name="Korchina V."/>
            <person name="Kovar C."/>
            <person name="Mata R."/>
            <person name="Mathew T."/>
            <person name="Ngo R."/>
            <person name="Nguyen L."/>
            <person name="Nguyen N."/>
            <person name="Okwuonu G."/>
            <person name="Ongeri F."/>
            <person name="Pham C."/>
            <person name="Simmons D."/>
            <person name="Wilczek-Boney K."/>
            <person name="Hale W."/>
            <person name="Jakkamsetti A."/>
            <person name="Pham P."/>
            <person name="Ruth R."/>
            <person name="San Lucas F."/>
            <person name="Warren J."/>
            <person name="Zhang J."/>
            <person name="Zhao Z."/>
            <person name="Zhou C."/>
            <person name="Zhu D."/>
            <person name="Lee S."/>
            <person name="Bess C."/>
            <person name="Blankenburg K."/>
            <person name="Forbes L."/>
            <person name="Fu Q."/>
            <person name="Gubbala S."/>
            <person name="Hirani K."/>
            <person name="Jayaseelan J.C."/>
            <person name="Lara F."/>
            <person name="Munidasa M."/>
            <person name="Palculict T."/>
            <person name="Patil S."/>
            <person name="Pu L.-L."/>
            <person name="Saada N."/>
            <person name="Tang L."/>
            <person name="Weissenberger G."/>
            <person name="Zhu Y."/>
            <person name="Hemphill L."/>
            <person name="Shang Y."/>
            <person name="Youmans B."/>
            <person name="Ayvaz T."/>
            <person name="Ross M."/>
            <person name="Santibanez J."/>
            <person name="Aqrawi P."/>
            <person name="Gross S."/>
            <person name="Joshi V."/>
            <person name="Fowler G."/>
            <person name="Nazareth L."/>
            <person name="Reid J."/>
            <person name="Worley K."/>
            <person name="Petrosino J."/>
            <person name="Highlander S."/>
            <person name="Gibbs R."/>
        </authorList>
    </citation>
    <scope>NUCLEOTIDE SEQUENCE [LARGE SCALE GENOMIC DNA]</scope>
    <source>
        <strain evidence="2">DSM 16973</strain>
    </source>
</reference>
<dbReference type="Proteomes" id="UP000004394">
    <property type="component" value="Unassembled WGS sequence"/>
</dbReference>
<accession>E0NRA3</accession>
<evidence type="ECO:0000256" key="1">
    <source>
        <dbReference type="SAM" id="Phobius"/>
    </source>
</evidence>
<protein>
    <submittedName>
        <fullName evidence="2">Uncharacterized protein</fullName>
    </submittedName>
</protein>
<keyword evidence="1" id="KW-0472">Membrane</keyword>
<feature type="transmembrane region" description="Helical" evidence="1">
    <location>
        <begin position="42"/>
        <end position="57"/>
    </location>
</feature>
<dbReference type="AlphaFoldDB" id="E0NRA3"/>
<dbReference type="STRING" id="862515.HMPREF0658_0704"/>
<proteinExistence type="predicted"/>
<evidence type="ECO:0000313" key="2">
    <source>
        <dbReference type="EMBL" id="EFM02331.1"/>
    </source>
</evidence>